<evidence type="ECO:0000313" key="2">
    <source>
        <dbReference type="Proteomes" id="UP000239549"/>
    </source>
</evidence>
<dbReference type="RefSeq" id="WP_104373429.1">
    <property type="nucleotide sequence ID" value="NZ_BFAV01000159.1"/>
</dbReference>
<proteinExistence type="predicted"/>
<dbReference type="AlphaFoldDB" id="A0A2L2XM08"/>
<gene>
    <name evidence="1" type="ORF">DCCM_4469</name>
</gene>
<name>A0A2L2XM08_9FIRM</name>
<protein>
    <submittedName>
        <fullName evidence="1">Uncharacterized protein</fullName>
    </submittedName>
</protein>
<reference evidence="2" key="1">
    <citation type="submission" date="2018-02" db="EMBL/GenBank/DDBJ databases">
        <title>Genome sequence of Desulfocucumis palustris strain NAW-5.</title>
        <authorList>
            <person name="Watanabe M."/>
            <person name="Kojima H."/>
            <person name="Fukui M."/>
        </authorList>
    </citation>
    <scope>NUCLEOTIDE SEQUENCE [LARGE SCALE GENOMIC DNA]</scope>
    <source>
        <strain evidence="2">NAW-5</strain>
    </source>
</reference>
<keyword evidence="2" id="KW-1185">Reference proteome</keyword>
<organism evidence="1 2">
    <name type="scientific">Desulfocucumis palustris</name>
    <dbReference type="NCBI Taxonomy" id="1898651"/>
    <lineage>
        <taxon>Bacteria</taxon>
        <taxon>Bacillati</taxon>
        <taxon>Bacillota</taxon>
        <taxon>Clostridia</taxon>
        <taxon>Eubacteriales</taxon>
        <taxon>Desulfocucumaceae</taxon>
        <taxon>Desulfocucumis</taxon>
    </lineage>
</organism>
<dbReference type="OrthoDB" id="2868295at2"/>
<dbReference type="Proteomes" id="UP000239549">
    <property type="component" value="Unassembled WGS sequence"/>
</dbReference>
<accession>A0A2L2XM08</accession>
<evidence type="ECO:0000313" key="1">
    <source>
        <dbReference type="EMBL" id="GBF35346.1"/>
    </source>
</evidence>
<comment type="caution">
    <text evidence="1">The sequence shown here is derived from an EMBL/GenBank/DDBJ whole genome shotgun (WGS) entry which is preliminary data.</text>
</comment>
<sequence length="545" mass="61954">MGVYIGLELIPEAVSRTAWEDAYRETLLLINAFPFVRLKSESIEGREVLTYVREPECHRDEPGKRHWHICGDIVSKKTGEGFILYYDFARYRPGPSGWERRKGRPSAGVAGDILVEIANEENTISIFNGNTRGHPYHIYVLAIAMLLETRFAPHAAVTGDITCRQAESAKEWADALLEKPVDIPVRVDKERLYQRLSNYFRGVDLFSVFFRLCLGRPEGFGVFLLAKNPHIYREWLMRALKGYSSPRVLGAIDLMIDWLNCTGDLAELCRMACLEEKGPLYDPLEFAPALCGTWLPISPEKYGFMNIFSRPAELPETARRQFGNILLDIGFKGRKINCYREKSEVISVFKKLFPEQIDSLGKAVNDSIEIIEARLAAFSEQIGPVYSTIHAPDGERSQFMDDCDLLLYYDNNIKITERQKKNLELLAYKGKLMLSLFQHDREPIEALNLGNLQLLAGAVSQLGLALTEDAWEWIRKETNEDVIRLLVVFSAFELVFKTCDNVLRALLENRTLCNKILRLMEDPEAMAGVRADLNNKQSGDGPELS</sequence>
<dbReference type="EMBL" id="BFAV01000159">
    <property type="protein sequence ID" value="GBF35346.1"/>
    <property type="molecule type" value="Genomic_DNA"/>
</dbReference>